<organism evidence="1">
    <name type="scientific">Anguilla anguilla</name>
    <name type="common">European freshwater eel</name>
    <name type="synonym">Muraena anguilla</name>
    <dbReference type="NCBI Taxonomy" id="7936"/>
    <lineage>
        <taxon>Eukaryota</taxon>
        <taxon>Metazoa</taxon>
        <taxon>Chordata</taxon>
        <taxon>Craniata</taxon>
        <taxon>Vertebrata</taxon>
        <taxon>Euteleostomi</taxon>
        <taxon>Actinopterygii</taxon>
        <taxon>Neopterygii</taxon>
        <taxon>Teleostei</taxon>
        <taxon>Anguilliformes</taxon>
        <taxon>Anguillidae</taxon>
        <taxon>Anguilla</taxon>
    </lineage>
</organism>
<reference evidence="1" key="2">
    <citation type="journal article" date="2015" name="Fish Shellfish Immunol.">
        <title>Early steps in the European eel (Anguilla anguilla)-Vibrio vulnificus interaction in the gills: Role of the RtxA13 toxin.</title>
        <authorList>
            <person name="Callol A."/>
            <person name="Pajuelo D."/>
            <person name="Ebbesson L."/>
            <person name="Teles M."/>
            <person name="MacKenzie S."/>
            <person name="Amaro C."/>
        </authorList>
    </citation>
    <scope>NUCLEOTIDE SEQUENCE</scope>
</reference>
<protein>
    <submittedName>
        <fullName evidence="1">Uncharacterized protein</fullName>
    </submittedName>
</protein>
<dbReference type="EMBL" id="GBXM01060946">
    <property type="protein sequence ID" value="JAH47631.1"/>
    <property type="molecule type" value="Transcribed_RNA"/>
</dbReference>
<name>A0A0E9T1Z0_ANGAN</name>
<proteinExistence type="predicted"/>
<sequence>MLMRTLLYSI</sequence>
<reference evidence="1" key="1">
    <citation type="submission" date="2014-11" db="EMBL/GenBank/DDBJ databases">
        <authorList>
            <person name="Amaro Gonzalez C."/>
        </authorList>
    </citation>
    <scope>NUCLEOTIDE SEQUENCE</scope>
</reference>
<evidence type="ECO:0000313" key="1">
    <source>
        <dbReference type="EMBL" id="JAH47631.1"/>
    </source>
</evidence>
<accession>A0A0E9T1Z0</accession>